<dbReference type="EMBL" id="VJMH01007290">
    <property type="protein sequence ID" value="KAF0684394.1"/>
    <property type="molecule type" value="Genomic_DNA"/>
</dbReference>
<evidence type="ECO:0000313" key="2">
    <source>
        <dbReference type="EMBL" id="KAF0684394.1"/>
    </source>
</evidence>
<proteinExistence type="predicted"/>
<keyword evidence="4" id="KW-1185">Reference proteome</keyword>
<protein>
    <submittedName>
        <fullName evidence="3">Aste57867_23629 protein</fullName>
    </submittedName>
</protein>
<accession>A0A485LN60</accession>
<dbReference type="Proteomes" id="UP000332933">
    <property type="component" value="Unassembled WGS sequence"/>
</dbReference>
<feature type="compositionally biased region" description="Acidic residues" evidence="1">
    <location>
        <begin position="83"/>
        <end position="108"/>
    </location>
</feature>
<sequence>MTPSKEPAAAVDGAATHSVRLNVHHPTNASLQSTNPLLDHIVRENLAFPQNNFFEQARDLFSARGAAQTNKVDLVCNQREDKFDDDGELDGEDAVDDEDAIDGEDAVDDQDKISTRRDPIYITVAH</sequence>
<dbReference type="AlphaFoldDB" id="A0A485LN60"/>
<name>A0A485LN60_9STRA</name>
<evidence type="ECO:0000313" key="4">
    <source>
        <dbReference type="Proteomes" id="UP000332933"/>
    </source>
</evidence>
<evidence type="ECO:0000256" key="1">
    <source>
        <dbReference type="SAM" id="MobiDB-lite"/>
    </source>
</evidence>
<reference evidence="3 4" key="1">
    <citation type="submission" date="2019-03" db="EMBL/GenBank/DDBJ databases">
        <authorList>
            <person name="Gaulin E."/>
            <person name="Dumas B."/>
        </authorList>
    </citation>
    <scope>NUCLEOTIDE SEQUENCE [LARGE SCALE GENOMIC DNA]</scope>
    <source>
        <strain evidence="3">CBS 568.67</strain>
    </source>
</reference>
<feature type="region of interest" description="Disordered" evidence="1">
    <location>
        <begin position="82"/>
        <end position="114"/>
    </location>
</feature>
<evidence type="ECO:0000313" key="3">
    <source>
        <dbReference type="EMBL" id="VFU00274.1"/>
    </source>
</evidence>
<dbReference type="EMBL" id="CAADRA010007316">
    <property type="protein sequence ID" value="VFU00274.1"/>
    <property type="molecule type" value="Genomic_DNA"/>
</dbReference>
<organism evidence="3 4">
    <name type="scientific">Aphanomyces stellatus</name>
    <dbReference type="NCBI Taxonomy" id="120398"/>
    <lineage>
        <taxon>Eukaryota</taxon>
        <taxon>Sar</taxon>
        <taxon>Stramenopiles</taxon>
        <taxon>Oomycota</taxon>
        <taxon>Saprolegniomycetes</taxon>
        <taxon>Saprolegniales</taxon>
        <taxon>Verrucalvaceae</taxon>
        <taxon>Aphanomyces</taxon>
    </lineage>
</organism>
<reference evidence="2" key="2">
    <citation type="submission" date="2019-06" db="EMBL/GenBank/DDBJ databases">
        <title>Genomics analysis of Aphanomyces spp. identifies a new class of oomycete effector associated with host adaptation.</title>
        <authorList>
            <person name="Gaulin E."/>
        </authorList>
    </citation>
    <scope>NUCLEOTIDE SEQUENCE</scope>
    <source>
        <strain evidence="2">CBS 578.67</strain>
    </source>
</reference>
<gene>
    <name evidence="3" type="primary">Aste57867_23629</name>
    <name evidence="2" type="ORF">As57867_023557</name>
    <name evidence="3" type="ORF">ASTE57867_23629</name>
</gene>